<keyword evidence="1" id="KW-0472">Membrane</keyword>
<accession>A0A9P0K2D8</accession>
<proteinExistence type="predicted"/>
<keyword evidence="3" id="KW-1185">Reference proteome</keyword>
<reference evidence="2" key="1">
    <citation type="submission" date="2022-03" db="EMBL/GenBank/DDBJ databases">
        <authorList>
            <person name="Sayadi A."/>
        </authorList>
    </citation>
    <scope>NUCLEOTIDE SEQUENCE</scope>
</reference>
<feature type="transmembrane region" description="Helical" evidence="1">
    <location>
        <begin position="42"/>
        <end position="62"/>
    </location>
</feature>
<dbReference type="EMBL" id="CAKOFQ010006729">
    <property type="protein sequence ID" value="CAH1965966.1"/>
    <property type="molecule type" value="Genomic_DNA"/>
</dbReference>
<dbReference type="AlphaFoldDB" id="A0A9P0K2D8"/>
<evidence type="ECO:0000313" key="3">
    <source>
        <dbReference type="Proteomes" id="UP001152888"/>
    </source>
</evidence>
<organism evidence="2 3">
    <name type="scientific">Acanthoscelides obtectus</name>
    <name type="common">Bean weevil</name>
    <name type="synonym">Bruchus obtectus</name>
    <dbReference type="NCBI Taxonomy" id="200917"/>
    <lineage>
        <taxon>Eukaryota</taxon>
        <taxon>Metazoa</taxon>
        <taxon>Ecdysozoa</taxon>
        <taxon>Arthropoda</taxon>
        <taxon>Hexapoda</taxon>
        <taxon>Insecta</taxon>
        <taxon>Pterygota</taxon>
        <taxon>Neoptera</taxon>
        <taxon>Endopterygota</taxon>
        <taxon>Coleoptera</taxon>
        <taxon>Polyphaga</taxon>
        <taxon>Cucujiformia</taxon>
        <taxon>Chrysomeloidea</taxon>
        <taxon>Chrysomelidae</taxon>
        <taxon>Bruchinae</taxon>
        <taxon>Bruchini</taxon>
        <taxon>Acanthoscelides</taxon>
    </lineage>
</organism>
<gene>
    <name evidence="2" type="ORF">ACAOBT_LOCUS6600</name>
</gene>
<keyword evidence="1" id="KW-1133">Transmembrane helix</keyword>
<evidence type="ECO:0000313" key="2">
    <source>
        <dbReference type="EMBL" id="CAH1965966.1"/>
    </source>
</evidence>
<dbReference type="Proteomes" id="UP001152888">
    <property type="component" value="Unassembled WGS sequence"/>
</dbReference>
<sequence>MNTSSEILTQRNIETPPATLGISPVKKINGPVLVPWDRQKTYSFICLTICFVIWACVFFPLIK</sequence>
<protein>
    <submittedName>
        <fullName evidence="2">Uncharacterized protein</fullName>
    </submittedName>
</protein>
<keyword evidence="1" id="KW-0812">Transmembrane</keyword>
<comment type="caution">
    <text evidence="2">The sequence shown here is derived from an EMBL/GenBank/DDBJ whole genome shotgun (WGS) entry which is preliminary data.</text>
</comment>
<name>A0A9P0K2D8_ACAOB</name>
<evidence type="ECO:0000256" key="1">
    <source>
        <dbReference type="SAM" id="Phobius"/>
    </source>
</evidence>
<dbReference type="OrthoDB" id="7597838at2759"/>